<evidence type="ECO:0000256" key="5">
    <source>
        <dbReference type="ARBA" id="ARBA00023136"/>
    </source>
</evidence>
<feature type="transmembrane region" description="Helical" evidence="6">
    <location>
        <begin position="43"/>
        <end position="60"/>
    </location>
</feature>
<evidence type="ECO:0000313" key="8">
    <source>
        <dbReference type="Proteomes" id="UP000199706"/>
    </source>
</evidence>
<accession>A0A1G8MXK6</accession>
<dbReference type="AlphaFoldDB" id="A0A1G8MXK6"/>
<keyword evidence="2" id="KW-1003">Cell membrane</keyword>
<dbReference type="GO" id="GO:0016020">
    <property type="term" value="C:membrane"/>
    <property type="evidence" value="ECO:0007669"/>
    <property type="project" value="InterPro"/>
</dbReference>
<dbReference type="OrthoDB" id="9022734at2"/>
<evidence type="ECO:0000256" key="1">
    <source>
        <dbReference type="ARBA" id="ARBA00004236"/>
    </source>
</evidence>
<evidence type="ECO:0000313" key="7">
    <source>
        <dbReference type="EMBL" id="SDI72731.1"/>
    </source>
</evidence>
<gene>
    <name evidence="7" type="ORF">SAMN05216466_13216</name>
</gene>
<dbReference type="Pfam" id="PF04347">
    <property type="entry name" value="FliO"/>
    <property type="match status" value="1"/>
</dbReference>
<evidence type="ECO:0000256" key="2">
    <source>
        <dbReference type="ARBA" id="ARBA00022475"/>
    </source>
</evidence>
<name>A0A1G8MXK6_9BURK</name>
<keyword evidence="7" id="KW-0282">Flagellum</keyword>
<evidence type="ECO:0000256" key="3">
    <source>
        <dbReference type="ARBA" id="ARBA00022692"/>
    </source>
</evidence>
<keyword evidence="3 6" id="KW-0812">Transmembrane</keyword>
<evidence type="ECO:0000256" key="6">
    <source>
        <dbReference type="SAM" id="Phobius"/>
    </source>
</evidence>
<dbReference type="Proteomes" id="UP000199706">
    <property type="component" value="Unassembled WGS sequence"/>
</dbReference>
<reference evidence="7 8" key="1">
    <citation type="submission" date="2016-10" db="EMBL/GenBank/DDBJ databases">
        <authorList>
            <person name="de Groot N.N."/>
        </authorList>
    </citation>
    <scope>NUCLEOTIDE SEQUENCE [LARGE SCALE GENOMIC DNA]</scope>
    <source>
        <strain evidence="7 8">LMG 2247</strain>
    </source>
</reference>
<dbReference type="GO" id="GO:0044781">
    <property type="term" value="P:bacterial-type flagellum organization"/>
    <property type="evidence" value="ECO:0007669"/>
    <property type="project" value="InterPro"/>
</dbReference>
<keyword evidence="7" id="KW-0969">Cilium</keyword>
<keyword evidence="4 6" id="KW-1133">Transmembrane helix</keyword>
<comment type="subcellular location">
    <subcellularLocation>
        <location evidence="1">Cell membrane</location>
    </subcellularLocation>
</comment>
<keyword evidence="5 6" id="KW-0472">Membrane</keyword>
<dbReference type="EMBL" id="FNCJ01000032">
    <property type="protein sequence ID" value="SDI72731.1"/>
    <property type="molecule type" value="Genomic_DNA"/>
</dbReference>
<protein>
    <submittedName>
        <fullName evidence="7">Flagellar biosynthesis protein, FliO</fullName>
    </submittedName>
</protein>
<sequence>MNAVIHTSWLQDAPSGASAAATGLAASMGAGSALAGVDLLRTGLALAFCLALGIGAIFVIRRSHGISGKWLPEAATRRLRVVESTRLSARASLHLVEYGNRTVLLASDASGIKLLDAQDGPATEPKS</sequence>
<evidence type="ECO:0000256" key="4">
    <source>
        <dbReference type="ARBA" id="ARBA00022989"/>
    </source>
</evidence>
<dbReference type="InterPro" id="IPR022781">
    <property type="entry name" value="Flagellar_biosynth_FliO"/>
</dbReference>
<dbReference type="RefSeq" id="WP_090695590.1">
    <property type="nucleotide sequence ID" value="NZ_CADERL010000038.1"/>
</dbReference>
<keyword evidence="7" id="KW-0966">Cell projection</keyword>
<proteinExistence type="predicted"/>
<organism evidence="7 8">
    <name type="scientific">Paraburkholderia phenazinium</name>
    <dbReference type="NCBI Taxonomy" id="60549"/>
    <lineage>
        <taxon>Bacteria</taxon>
        <taxon>Pseudomonadati</taxon>
        <taxon>Pseudomonadota</taxon>
        <taxon>Betaproteobacteria</taxon>
        <taxon>Burkholderiales</taxon>
        <taxon>Burkholderiaceae</taxon>
        <taxon>Paraburkholderia</taxon>
    </lineage>
</organism>